<dbReference type="InterPro" id="IPR007011">
    <property type="entry name" value="LEA_SMP_dom"/>
</dbReference>
<dbReference type="GO" id="GO:0051707">
    <property type="term" value="P:response to other organism"/>
    <property type="evidence" value="ECO:0007669"/>
    <property type="project" value="UniProtKB-ARBA"/>
</dbReference>
<keyword evidence="4" id="KW-0675">Receptor</keyword>
<dbReference type="Pfam" id="PF07714">
    <property type="entry name" value="PK_Tyr_Ser-Thr"/>
    <property type="match status" value="1"/>
</dbReference>
<comment type="caution">
    <text evidence="4">The sequence shown here is derived from an EMBL/GenBank/DDBJ whole genome shotgun (WGS) entry which is preliminary data.</text>
</comment>
<dbReference type="Pfam" id="PF04927">
    <property type="entry name" value="SMP"/>
    <property type="match status" value="1"/>
</dbReference>
<dbReference type="PROSITE" id="PS50011">
    <property type="entry name" value="PROTEIN_KINASE_DOM"/>
    <property type="match status" value="1"/>
</dbReference>
<dbReference type="GO" id="GO:0004672">
    <property type="term" value="F:protein kinase activity"/>
    <property type="evidence" value="ECO:0007669"/>
    <property type="project" value="InterPro"/>
</dbReference>
<keyword evidence="1" id="KW-0547">Nucleotide-binding</keyword>
<keyword evidence="2" id="KW-0067">ATP-binding</keyword>
<dbReference type="GO" id="GO:0005524">
    <property type="term" value="F:ATP binding"/>
    <property type="evidence" value="ECO:0007669"/>
    <property type="project" value="UniProtKB-KW"/>
</dbReference>
<sequence>MGYLAPELTRTGKPTTNSDVYAFGALLLEVVCGRKPIEVKALPEELVLVDWVWERWRMGAPLAVVDPRLGGAFDEVEVLVVIKVGLYCSVEAPEKRPSMRQVVRYLDREVARPPPVVYGKREDGGGGYYKEAEEVLAGSKAEEVLAGSKAEEVLADDDPITIGEALEAAAIAAGNKAVDQNDTAAISATEIRASGEKSVRSGGVGETTQWEQSCAKEMLAMGGASRLLVHDEDDDFWLLMRMRNYGLVSVCR</sequence>
<protein>
    <submittedName>
        <fullName evidence="4">L-type lectin-domain containing receptor</fullName>
    </submittedName>
</protein>
<dbReference type="InterPro" id="IPR050528">
    <property type="entry name" value="L-type_Lectin-RKs"/>
</dbReference>
<evidence type="ECO:0000256" key="2">
    <source>
        <dbReference type="ARBA" id="ARBA00022840"/>
    </source>
</evidence>
<dbReference type="InterPro" id="IPR011009">
    <property type="entry name" value="Kinase-like_dom_sf"/>
</dbReference>
<evidence type="ECO:0000259" key="3">
    <source>
        <dbReference type="PROSITE" id="PS50011"/>
    </source>
</evidence>
<gene>
    <name evidence="4" type="ORF">HKW66_Vig0037050</name>
</gene>
<dbReference type="SUPFAM" id="SSF56112">
    <property type="entry name" value="Protein kinase-like (PK-like)"/>
    <property type="match status" value="1"/>
</dbReference>
<accession>A0A8T0LFA7</accession>
<evidence type="ECO:0000313" key="4">
    <source>
        <dbReference type="EMBL" id="KAG2408883.1"/>
    </source>
</evidence>
<dbReference type="Gene3D" id="1.10.510.10">
    <property type="entry name" value="Transferase(Phosphotransferase) domain 1"/>
    <property type="match status" value="1"/>
</dbReference>
<feature type="domain" description="Protein kinase" evidence="3">
    <location>
        <begin position="1"/>
        <end position="117"/>
    </location>
</feature>
<organism evidence="4 5">
    <name type="scientific">Phaseolus angularis</name>
    <name type="common">Azuki bean</name>
    <name type="synonym">Vigna angularis</name>
    <dbReference type="NCBI Taxonomy" id="3914"/>
    <lineage>
        <taxon>Eukaryota</taxon>
        <taxon>Viridiplantae</taxon>
        <taxon>Streptophyta</taxon>
        <taxon>Embryophyta</taxon>
        <taxon>Tracheophyta</taxon>
        <taxon>Spermatophyta</taxon>
        <taxon>Magnoliopsida</taxon>
        <taxon>eudicotyledons</taxon>
        <taxon>Gunneridae</taxon>
        <taxon>Pentapetalae</taxon>
        <taxon>rosids</taxon>
        <taxon>fabids</taxon>
        <taxon>Fabales</taxon>
        <taxon>Fabaceae</taxon>
        <taxon>Papilionoideae</taxon>
        <taxon>50 kb inversion clade</taxon>
        <taxon>NPAAA clade</taxon>
        <taxon>indigoferoid/millettioid clade</taxon>
        <taxon>Phaseoleae</taxon>
        <taxon>Vigna</taxon>
    </lineage>
</organism>
<dbReference type="PANTHER" id="PTHR27007">
    <property type="match status" value="1"/>
</dbReference>
<dbReference type="EMBL" id="JABFOF010000001">
    <property type="protein sequence ID" value="KAG2408883.1"/>
    <property type="molecule type" value="Genomic_DNA"/>
</dbReference>
<name>A0A8T0LFA7_PHAAN</name>
<dbReference type="InterPro" id="IPR000719">
    <property type="entry name" value="Prot_kinase_dom"/>
</dbReference>
<reference evidence="4 5" key="1">
    <citation type="submission" date="2020-05" db="EMBL/GenBank/DDBJ databases">
        <title>Vigna angularis (adzuki bean) Var. LongXiaoDou No. 4 denovo assembly.</title>
        <authorList>
            <person name="Xiang H."/>
        </authorList>
    </citation>
    <scope>NUCLEOTIDE SEQUENCE [LARGE SCALE GENOMIC DNA]</scope>
    <source>
        <tissue evidence="4">Leaf</tissue>
    </source>
</reference>
<dbReference type="InterPro" id="IPR001245">
    <property type="entry name" value="Ser-Thr/Tyr_kinase_cat_dom"/>
</dbReference>
<dbReference type="Proteomes" id="UP000743370">
    <property type="component" value="Unassembled WGS sequence"/>
</dbReference>
<dbReference type="AlphaFoldDB" id="A0A8T0LFA7"/>
<evidence type="ECO:0000313" key="5">
    <source>
        <dbReference type="Proteomes" id="UP000743370"/>
    </source>
</evidence>
<evidence type="ECO:0000256" key="1">
    <source>
        <dbReference type="ARBA" id="ARBA00022741"/>
    </source>
</evidence>
<proteinExistence type="predicted"/>